<protein>
    <submittedName>
        <fullName evidence="1">Putative membrane-anchored protein</fullName>
    </submittedName>
</protein>
<sequence>MSDREEQLLALDRQIRDRESRTAEDLATIRVLSEQWASYAHVMRVHSERFEEAGVRLDAKNYFVQKGLAASRELDAYVSRLAGDHAELLDETERSLRSASEAELERLRREKADVSWG</sequence>
<dbReference type="RefSeq" id="WP_246312730.1">
    <property type="nucleotide sequence ID" value="NZ_BAABEH010000001.1"/>
</dbReference>
<dbReference type="Proteomes" id="UP000578352">
    <property type="component" value="Unassembled WGS sequence"/>
</dbReference>
<dbReference type="EMBL" id="JACCFL010000001">
    <property type="protein sequence ID" value="NYJ23201.1"/>
    <property type="molecule type" value="Genomic_DNA"/>
</dbReference>
<name>A0A853CUU3_9MICO</name>
<proteinExistence type="predicted"/>
<evidence type="ECO:0000313" key="2">
    <source>
        <dbReference type="Proteomes" id="UP000578352"/>
    </source>
</evidence>
<reference evidence="1 2" key="1">
    <citation type="submission" date="2020-07" db="EMBL/GenBank/DDBJ databases">
        <title>Sequencing the genomes of 1000 actinobacteria strains.</title>
        <authorList>
            <person name="Klenk H.-P."/>
        </authorList>
    </citation>
    <scope>NUCLEOTIDE SEQUENCE [LARGE SCALE GENOMIC DNA]</scope>
    <source>
        <strain evidence="1 2">DSM 15165</strain>
    </source>
</reference>
<organism evidence="1 2">
    <name type="scientific">Leifsonia shinshuensis</name>
    <dbReference type="NCBI Taxonomy" id="150026"/>
    <lineage>
        <taxon>Bacteria</taxon>
        <taxon>Bacillati</taxon>
        <taxon>Actinomycetota</taxon>
        <taxon>Actinomycetes</taxon>
        <taxon>Micrococcales</taxon>
        <taxon>Microbacteriaceae</taxon>
        <taxon>Leifsonia</taxon>
    </lineage>
</organism>
<evidence type="ECO:0000313" key="1">
    <source>
        <dbReference type="EMBL" id="NYJ23201.1"/>
    </source>
</evidence>
<comment type="caution">
    <text evidence="1">The sequence shown here is derived from an EMBL/GenBank/DDBJ whole genome shotgun (WGS) entry which is preliminary data.</text>
</comment>
<dbReference type="AlphaFoldDB" id="A0A853CUU3"/>
<gene>
    <name evidence="1" type="ORF">HNR13_001488</name>
</gene>
<accession>A0A853CUU3</accession>